<dbReference type="Pfam" id="PF04070">
    <property type="entry name" value="DUF378"/>
    <property type="match status" value="1"/>
</dbReference>
<gene>
    <name evidence="2" type="ORF">A3G52_02610</name>
</gene>
<feature type="transmembrane region" description="Helical" evidence="1">
    <location>
        <begin position="7"/>
        <end position="27"/>
    </location>
</feature>
<feature type="transmembrane region" description="Helical" evidence="1">
    <location>
        <begin position="39"/>
        <end position="57"/>
    </location>
</feature>
<dbReference type="Proteomes" id="UP000177269">
    <property type="component" value="Unassembled WGS sequence"/>
</dbReference>
<sequence length="76" mass="8310">MKSLHIIAFILLIVGGLNWLLVGIFQWDIGNLLGGMDTAISRVVYILVGLAAIYEIFSHKRSCKHCETAATPPPAM</sequence>
<keyword evidence="1" id="KW-1133">Transmembrane helix</keyword>
<keyword evidence="1" id="KW-0812">Transmembrane</keyword>
<keyword evidence="1" id="KW-0472">Membrane</keyword>
<dbReference type="AlphaFoldDB" id="A0A1G2NZL3"/>
<organism evidence="2 3">
    <name type="scientific">Candidatus Taylorbacteria bacterium RIFCSPLOWO2_12_FULL_43_20</name>
    <dbReference type="NCBI Taxonomy" id="1802332"/>
    <lineage>
        <taxon>Bacteria</taxon>
        <taxon>Candidatus Tayloriibacteriota</taxon>
    </lineage>
</organism>
<dbReference type="InterPro" id="IPR007211">
    <property type="entry name" value="DUF378"/>
</dbReference>
<dbReference type="PANTHER" id="PTHR37304">
    <property type="entry name" value="MEMBRANE PROTEIN-RELATED"/>
    <property type="match status" value="1"/>
</dbReference>
<dbReference type="EMBL" id="MHSK01000031">
    <property type="protein sequence ID" value="OHA41536.1"/>
    <property type="molecule type" value="Genomic_DNA"/>
</dbReference>
<dbReference type="PANTHER" id="PTHR37304:SF1">
    <property type="entry name" value="MEMBRANE PROTEIN"/>
    <property type="match status" value="1"/>
</dbReference>
<accession>A0A1G2NZL3</accession>
<comment type="caution">
    <text evidence="2">The sequence shown here is derived from an EMBL/GenBank/DDBJ whole genome shotgun (WGS) entry which is preliminary data.</text>
</comment>
<protein>
    <submittedName>
        <fullName evidence="2">DUF378 domain-containing protein</fullName>
    </submittedName>
</protein>
<name>A0A1G2NZL3_9BACT</name>
<evidence type="ECO:0000313" key="2">
    <source>
        <dbReference type="EMBL" id="OHA41536.1"/>
    </source>
</evidence>
<proteinExistence type="predicted"/>
<evidence type="ECO:0000313" key="3">
    <source>
        <dbReference type="Proteomes" id="UP000177269"/>
    </source>
</evidence>
<reference evidence="2 3" key="1">
    <citation type="journal article" date="2016" name="Nat. Commun.">
        <title>Thousands of microbial genomes shed light on interconnected biogeochemical processes in an aquifer system.</title>
        <authorList>
            <person name="Anantharaman K."/>
            <person name="Brown C.T."/>
            <person name="Hug L.A."/>
            <person name="Sharon I."/>
            <person name="Castelle C.J."/>
            <person name="Probst A.J."/>
            <person name="Thomas B.C."/>
            <person name="Singh A."/>
            <person name="Wilkins M.J."/>
            <person name="Karaoz U."/>
            <person name="Brodie E.L."/>
            <person name="Williams K.H."/>
            <person name="Hubbard S.S."/>
            <person name="Banfield J.F."/>
        </authorList>
    </citation>
    <scope>NUCLEOTIDE SEQUENCE [LARGE SCALE GENOMIC DNA]</scope>
</reference>
<evidence type="ECO:0000256" key="1">
    <source>
        <dbReference type="SAM" id="Phobius"/>
    </source>
</evidence>